<organism evidence="1 2">
    <name type="scientific">Cupriavidus taiwanensis</name>
    <dbReference type="NCBI Taxonomy" id="164546"/>
    <lineage>
        <taxon>Bacteria</taxon>
        <taxon>Pseudomonadati</taxon>
        <taxon>Pseudomonadota</taxon>
        <taxon>Betaproteobacteria</taxon>
        <taxon>Burkholderiales</taxon>
        <taxon>Burkholderiaceae</taxon>
        <taxon>Cupriavidus</taxon>
    </lineage>
</organism>
<dbReference type="EMBL" id="OFSP01000078">
    <property type="protein sequence ID" value="SOY77661.1"/>
    <property type="molecule type" value="Genomic_DNA"/>
</dbReference>
<proteinExistence type="predicted"/>
<reference evidence="2" key="1">
    <citation type="submission" date="2018-01" db="EMBL/GenBank/DDBJ databases">
        <authorList>
            <person name="Gaut B.S."/>
            <person name="Morton B.R."/>
            <person name="Clegg M.T."/>
            <person name="Duvall M.R."/>
        </authorList>
    </citation>
    <scope>NUCLEOTIDE SEQUENCE [LARGE SCALE GENOMIC DNA]</scope>
</reference>
<sequence length="60" mass="6145">MRMGESAQADSRMDSAAAVEILLLGDAASLSLLGRPLYPSPSDKGNRIAGVATAFPLGVK</sequence>
<dbReference type="AlphaFoldDB" id="A0A375CRD6"/>
<protein>
    <submittedName>
        <fullName evidence="1">Uncharacterized protein</fullName>
    </submittedName>
</protein>
<accession>A0A375CRD6</accession>
<comment type="caution">
    <text evidence="1">The sequence shown here is derived from an EMBL/GenBank/DDBJ whole genome shotgun (WGS) entry which is preliminary data.</text>
</comment>
<dbReference type="Proteomes" id="UP000256297">
    <property type="component" value="Unassembled WGS sequence"/>
</dbReference>
<evidence type="ECO:0000313" key="1">
    <source>
        <dbReference type="EMBL" id="SOY77661.1"/>
    </source>
</evidence>
<name>A0A375CRD6_9BURK</name>
<evidence type="ECO:0000313" key="2">
    <source>
        <dbReference type="Proteomes" id="UP000256297"/>
    </source>
</evidence>
<gene>
    <name evidence="1" type="ORF">CBM2589_U10163</name>
</gene>